<keyword evidence="9 13" id="KW-1133">Transmembrane helix</keyword>
<protein>
    <recommendedName>
        <fullName evidence="14">Cytochrome b561 bacterial/Ni-hydrogenase domain-containing protein</fullName>
    </recommendedName>
</protein>
<feature type="transmembrane region" description="Helical" evidence="13">
    <location>
        <begin position="94"/>
        <end position="116"/>
    </location>
</feature>
<feature type="transmembrane region" description="Helical" evidence="13">
    <location>
        <begin position="54"/>
        <end position="74"/>
    </location>
</feature>
<evidence type="ECO:0000256" key="9">
    <source>
        <dbReference type="ARBA" id="ARBA00022989"/>
    </source>
</evidence>
<evidence type="ECO:0000259" key="14">
    <source>
        <dbReference type="Pfam" id="PF01292"/>
    </source>
</evidence>
<sequence>MTTSPTAYRPAQIILHWVVFAAIWVQWLFNEPMKRTIEAMQTGATPAEGDMTMALVHVGFGSTIFLAVLARLYLRYRYGAPGHAPGTSPAQAKIATIVHWALYSTLIGMVITGGMTWNGVADLSYVHWLLNIVLFGLITAHAAAAIFNQFVRKDGTLARMIPALKK</sequence>
<dbReference type="Proteomes" id="UP000201838">
    <property type="component" value="Unassembled WGS sequence"/>
</dbReference>
<dbReference type="EMBL" id="FXXQ01000019">
    <property type="protein sequence ID" value="SMX25586.1"/>
    <property type="molecule type" value="Genomic_DNA"/>
</dbReference>
<evidence type="ECO:0000256" key="10">
    <source>
        <dbReference type="ARBA" id="ARBA00023004"/>
    </source>
</evidence>
<keyword evidence="7" id="KW-0479">Metal-binding</keyword>
<dbReference type="AlphaFoldDB" id="A0A238J4K1"/>
<comment type="similarity">
    <text evidence="12">Belongs to the cytochrome b561 family.</text>
</comment>
<dbReference type="Pfam" id="PF01292">
    <property type="entry name" value="Ni_hydr_CYTB"/>
    <property type="match status" value="1"/>
</dbReference>
<dbReference type="InterPro" id="IPR011577">
    <property type="entry name" value="Cyt_b561_bac/Ni-Hgenase"/>
</dbReference>
<feature type="transmembrane region" description="Helical" evidence="13">
    <location>
        <begin position="128"/>
        <end position="151"/>
    </location>
</feature>
<dbReference type="RefSeq" id="WP_093975771.1">
    <property type="nucleotide sequence ID" value="NZ_FXXQ01000019.1"/>
</dbReference>
<evidence type="ECO:0000256" key="2">
    <source>
        <dbReference type="ARBA" id="ARBA00004651"/>
    </source>
</evidence>
<evidence type="ECO:0000256" key="11">
    <source>
        <dbReference type="ARBA" id="ARBA00023136"/>
    </source>
</evidence>
<dbReference type="OrthoDB" id="8156287at2"/>
<dbReference type="InterPro" id="IPR052168">
    <property type="entry name" value="Cytochrome_b561_oxidase"/>
</dbReference>
<evidence type="ECO:0000256" key="1">
    <source>
        <dbReference type="ARBA" id="ARBA00001970"/>
    </source>
</evidence>
<evidence type="ECO:0000256" key="4">
    <source>
        <dbReference type="ARBA" id="ARBA00022475"/>
    </source>
</evidence>
<keyword evidence="4" id="KW-1003">Cell membrane</keyword>
<feature type="transmembrane region" description="Helical" evidence="13">
    <location>
        <begin position="12"/>
        <end position="29"/>
    </location>
</feature>
<dbReference type="InterPro" id="IPR016174">
    <property type="entry name" value="Di-haem_cyt_TM"/>
</dbReference>
<gene>
    <name evidence="15" type="ORF">BOA8489_03730</name>
</gene>
<comment type="cofactor">
    <cofactor evidence="1">
        <name>heme b</name>
        <dbReference type="ChEBI" id="CHEBI:60344"/>
    </cofactor>
</comment>
<keyword evidence="5" id="KW-0349">Heme</keyword>
<evidence type="ECO:0000256" key="8">
    <source>
        <dbReference type="ARBA" id="ARBA00022982"/>
    </source>
</evidence>
<name>A0A238J4K1_9RHOB</name>
<comment type="subcellular location">
    <subcellularLocation>
        <location evidence="2">Cell membrane</location>
        <topology evidence="2">Multi-pass membrane protein</topology>
    </subcellularLocation>
</comment>
<evidence type="ECO:0000313" key="16">
    <source>
        <dbReference type="Proteomes" id="UP000201838"/>
    </source>
</evidence>
<dbReference type="GO" id="GO:0005886">
    <property type="term" value="C:plasma membrane"/>
    <property type="evidence" value="ECO:0007669"/>
    <property type="project" value="UniProtKB-SubCell"/>
</dbReference>
<accession>A0A238J4K1</accession>
<keyword evidence="16" id="KW-1185">Reference proteome</keyword>
<keyword evidence="3" id="KW-0813">Transport</keyword>
<keyword evidence="10" id="KW-0408">Iron</keyword>
<feature type="domain" description="Cytochrome b561 bacterial/Ni-hydrogenase" evidence="14">
    <location>
        <begin position="8"/>
        <end position="162"/>
    </location>
</feature>
<dbReference type="PANTHER" id="PTHR30529">
    <property type="entry name" value="CYTOCHROME B561"/>
    <property type="match status" value="1"/>
</dbReference>
<reference evidence="15 16" key="1">
    <citation type="submission" date="2017-05" db="EMBL/GenBank/DDBJ databases">
        <authorList>
            <person name="Song R."/>
            <person name="Chenine A.L."/>
            <person name="Ruprecht R.M."/>
        </authorList>
    </citation>
    <scope>NUCLEOTIDE SEQUENCE [LARGE SCALE GENOMIC DNA]</scope>
    <source>
        <strain evidence="15 16">CECT 8489</strain>
    </source>
</reference>
<dbReference type="GO" id="GO:0020037">
    <property type="term" value="F:heme binding"/>
    <property type="evidence" value="ECO:0007669"/>
    <property type="project" value="TreeGrafter"/>
</dbReference>
<evidence type="ECO:0000256" key="7">
    <source>
        <dbReference type="ARBA" id="ARBA00022723"/>
    </source>
</evidence>
<keyword evidence="6 13" id="KW-0812">Transmembrane</keyword>
<dbReference type="GO" id="GO:0009055">
    <property type="term" value="F:electron transfer activity"/>
    <property type="evidence" value="ECO:0007669"/>
    <property type="project" value="InterPro"/>
</dbReference>
<evidence type="ECO:0000256" key="5">
    <source>
        <dbReference type="ARBA" id="ARBA00022617"/>
    </source>
</evidence>
<organism evidence="15 16">
    <name type="scientific">Boseongicola aestuarii</name>
    <dbReference type="NCBI Taxonomy" id="1470561"/>
    <lineage>
        <taxon>Bacteria</taxon>
        <taxon>Pseudomonadati</taxon>
        <taxon>Pseudomonadota</taxon>
        <taxon>Alphaproteobacteria</taxon>
        <taxon>Rhodobacterales</taxon>
        <taxon>Paracoccaceae</taxon>
        <taxon>Boseongicola</taxon>
    </lineage>
</organism>
<evidence type="ECO:0000313" key="15">
    <source>
        <dbReference type="EMBL" id="SMX25586.1"/>
    </source>
</evidence>
<evidence type="ECO:0000256" key="13">
    <source>
        <dbReference type="SAM" id="Phobius"/>
    </source>
</evidence>
<keyword evidence="11 13" id="KW-0472">Membrane</keyword>
<evidence type="ECO:0000256" key="3">
    <source>
        <dbReference type="ARBA" id="ARBA00022448"/>
    </source>
</evidence>
<evidence type="ECO:0000256" key="12">
    <source>
        <dbReference type="ARBA" id="ARBA00037975"/>
    </source>
</evidence>
<proteinExistence type="inferred from homology"/>
<dbReference type="GO" id="GO:0046872">
    <property type="term" value="F:metal ion binding"/>
    <property type="evidence" value="ECO:0007669"/>
    <property type="project" value="UniProtKB-KW"/>
</dbReference>
<keyword evidence="8" id="KW-0249">Electron transport</keyword>
<dbReference type="PANTHER" id="PTHR30529:SF7">
    <property type="entry name" value="CYTOCHROME B561 BACTERIAL_NI-HYDROGENASE DOMAIN-CONTAINING PROTEIN"/>
    <property type="match status" value="1"/>
</dbReference>
<dbReference type="GO" id="GO:0022904">
    <property type="term" value="P:respiratory electron transport chain"/>
    <property type="evidence" value="ECO:0007669"/>
    <property type="project" value="InterPro"/>
</dbReference>
<dbReference type="SUPFAM" id="SSF81342">
    <property type="entry name" value="Transmembrane di-heme cytochromes"/>
    <property type="match status" value="1"/>
</dbReference>
<evidence type="ECO:0000256" key="6">
    <source>
        <dbReference type="ARBA" id="ARBA00022692"/>
    </source>
</evidence>